<dbReference type="Pfam" id="PF10012">
    <property type="entry name" value="DUF2255"/>
    <property type="match status" value="1"/>
</dbReference>
<protein>
    <submittedName>
        <fullName evidence="1">DUF2255 family protein</fullName>
    </submittedName>
</protein>
<dbReference type="RefSeq" id="WP_180859996.1">
    <property type="nucleotide sequence ID" value="NZ_CP047415.1"/>
</dbReference>
<evidence type="ECO:0000313" key="1">
    <source>
        <dbReference type="EMBL" id="QLL74008.1"/>
    </source>
</evidence>
<dbReference type="AlphaFoldDB" id="A0A7H9E8N8"/>
<gene>
    <name evidence="1" type="ORF">GTO85_06355</name>
</gene>
<evidence type="ECO:0000313" key="2">
    <source>
        <dbReference type="Proteomes" id="UP000510660"/>
    </source>
</evidence>
<reference evidence="1 2" key="1">
    <citation type="submission" date="2020-01" db="EMBL/GenBank/DDBJ databases">
        <title>Complete and circular genome sequences of six lactobacillus isolates from horses.</title>
        <authorList>
            <person name="Hassan H.M."/>
        </authorList>
    </citation>
    <scope>NUCLEOTIDE SEQUENCE [LARGE SCALE GENOMIC DNA]</scope>
    <source>
        <strain evidence="1 2">1D</strain>
    </source>
</reference>
<dbReference type="Proteomes" id="UP000510660">
    <property type="component" value="Chromosome"/>
</dbReference>
<name>A0A7H9E8N8_9LACO</name>
<accession>A0A7H9E8N8</accession>
<dbReference type="EMBL" id="CP047415">
    <property type="protein sequence ID" value="QLL74008.1"/>
    <property type="molecule type" value="Genomic_DNA"/>
</dbReference>
<dbReference type="InterPro" id="IPR016888">
    <property type="entry name" value="UCP028498"/>
</dbReference>
<organism evidence="1 2">
    <name type="scientific">Lactobacillus crispatus</name>
    <dbReference type="NCBI Taxonomy" id="47770"/>
    <lineage>
        <taxon>Bacteria</taxon>
        <taxon>Bacillati</taxon>
        <taxon>Bacillota</taxon>
        <taxon>Bacilli</taxon>
        <taxon>Lactobacillales</taxon>
        <taxon>Lactobacillaceae</taxon>
        <taxon>Lactobacillus</taxon>
    </lineage>
</organism>
<sequence length="122" mass="13980">MTEWTKDELAVLNEVTTVQNHPFDDNGQSFQDYPIWIVTNHNNVYLRAGKGKDSKWYEAGLKNGGQIEFNGENYAISYVAVDDPQEIKNVTQAYLDKYHGQYPIDMMISDKCAEATVKLVRK</sequence>
<proteinExistence type="predicted"/>